<dbReference type="AlphaFoldDB" id="A0A840P7X6"/>
<dbReference type="PANTHER" id="PTHR30055">
    <property type="entry name" value="HTH-TYPE TRANSCRIPTIONAL REGULATOR RUTR"/>
    <property type="match status" value="1"/>
</dbReference>
<evidence type="ECO:0000313" key="5">
    <source>
        <dbReference type="Proteomes" id="UP000578449"/>
    </source>
</evidence>
<keyword evidence="1 2" id="KW-0238">DNA-binding</keyword>
<evidence type="ECO:0000313" key="4">
    <source>
        <dbReference type="EMBL" id="MBB5132115.1"/>
    </source>
</evidence>
<dbReference type="PROSITE" id="PS50977">
    <property type="entry name" value="HTH_TETR_2"/>
    <property type="match status" value="1"/>
</dbReference>
<dbReference type="EMBL" id="JACHGN010000003">
    <property type="protein sequence ID" value="MBB5132115.1"/>
    <property type="molecule type" value="Genomic_DNA"/>
</dbReference>
<name>A0A840P7X6_9ACTN</name>
<organism evidence="4 5">
    <name type="scientific">Thermocatellispora tengchongensis</name>
    <dbReference type="NCBI Taxonomy" id="1073253"/>
    <lineage>
        <taxon>Bacteria</taxon>
        <taxon>Bacillati</taxon>
        <taxon>Actinomycetota</taxon>
        <taxon>Actinomycetes</taxon>
        <taxon>Streptosporangiales</taxon>
        <taxon>Streptosporangiaceae</taxon>
        <taxon>Thermocatellispora</taxon>
    </lineage>
</organism>
<dbReference type="GO" id="GO:0003700">
    <property type="term" value="F:DNA-binding transcription factor activity"/>
    <property type="evidence" value="ECO:0007669"/>
    <property type="project" value="TreeGrafter"/>
</dbReference>
<dbReference type="Gene3D" id="1.10.357.10">
    <property type="entry name" value="Tetracycline Repressor, domain 2"/>
    <property type="match status" value="1"/>
</dbReference>
<comment type="caution">
    <text evidence="4">The sequence shown here is derived from an EMBL/GenBank/DDBJ whole genome shotgun (WGS) entry which is preliminary data.</text>
</comment>
<dbReference type="InterPro" id="IPR009057">
    <property type="entry name" value="Homeodomain-like_sf"/>
</dbReference>
<sequence>MGRLTRAEAQERNRAAVLAAARDEFAERGFRDTKIDGIAERAGLTRGAVYSNFPGKRALYFAVLAEQAERRAPGSPPRPVRTVGAALAALARAWVAGLPLATAGPGAPPFAGTGLSADVLGEEPVRRAYAQLMTLDALLLGLALERLGPGRGERRVRLAQAVLTTLHGASRMAADAPGFVEPFDVIAACEHLASLGMDDAWRPPHLPWAAPARPADEPWSPPRALDLVRGEPARLAADGVVAVLGLHRLDAAEEAVRAAPPGTRVTVAMVTAEPGELAPLARLALAELCVPLRRAFPPTAWPPLQVVFDYAGALAAAAGVPGVGDTTEAAVRVEAGRITARAEGRGACHTAARP</sequence>
<dbReference type="GO" id="GO:0000976">
    <property type="term" value="F:transcription cis-regulatory region binding"/>
    <property type="evidence" value="ECO:0007669"/>
    <property type="project" value="TreeGrafter"/>
</dbReference>
<feature type="domain" description="HTH tetR-type" evidence="3">
    <location>
        <begin position="11"/>
        <end position="71"/>
    </location>
</feature>
<reference evidence="4 5" key="1">
    <citation type="submission" date="2020-08" db="EMBL/GenBank/DDBJ databases">
        <title>Genomic Encyclopedia of Type Strains, Phase IV (KMG-IV): sequencing the most valuable type-strain genomes for metagenomic binning, comparative biology and taxonomic classification.</title>
        <authorList>
            <person name="Goeker M."/>
        </authorList>
    </citation>
    <scope>NUCLEOTIDE SEQUENCE [LARGE SCALE GENOMIC DNA]</scope>
    <source>
        <strain evidence="4 5">DSM 45615</strain>
    </source>
</reference>
<dbReference type="InterPro" id="IPR001647">
    <property type="entry name" value="HTH_TetR"/>
</dbReference>
<evidence type="ECO:0000256" key="2">
    <source>
        <dbReference type="PROSITE-ProRule" id="PRU00335"/>
    </source>
</evidence>
<accession>A0A840P7X6</accession>
<dbReference type="Pfam" id="PF00440">
    <property type="entry name" value="TetR_N"/>
    <property type="match status" value="1"/>
</dbReference>
<dbReference type="PANTHER" id="PTHR30055:SF223">
    <property type="entry name" value="HTH-TYPE TRANSCRIPTIONAL REGULATOR UIDR"/>
    <property type="match status" value="1"/>
</dbReference>
<feature type="DNA-binding region" description="H-T-H motif" evidence="2">
    <location>
        <begin position="34"/>
        <end position="53"/>
    </location>
</feature>
<dbReference type="SUPFAM" id="SSF46689">
    <property type="entry name" value="Homeodomain-like"/>
    <property type="match status" value="1"/>
</dbReference>
<keyword evidence="5" id="KW-1185">Reference proteome</keyword>
<evidence type="ECO:0000259" key="3">
    <source>
        <dbReference type="PROSITE" id="PS50977"/>
    </source>
</evidence>
<dbReference type="Proteomes" id="UP000578449">
    <property type="component" value="Unassembled WGS sequence"/>
</dbReference>
<dbReference type="RefSeq" id="WP_185048896.1">
    <property type="nucleotide sequence ID" value="NZ_BAABIX010000027.1"/>
</dbReference>
<dbReference type="PRINTS" id="PR00455">
    <property type="entry name" value="HTHTETR"/>
</dbReference>
<gene>
    <name evidence="4" type="ORF">HNP84_001828</name>
</gene>
<protein>
    <submittedName>
        <fullName evidence="4">AcrR family transcriptional regulator</fullName>
    </submittedName>
</protein>
<proteinExistence type="predicted"/>
<evidence type="ECO:0000256" key="1">
    <source>
        <dbReference type="ARBA" id="ARBA00023125"/>
    </source>
</evidence>
<dbReference type="InterPro" id="IPR050109">
    <property type="entry name" value="HTH-type_TetR-like_transc_reg"/>
</dbReference>